<gene>
    <name evidence="3" type="ORF">MICPUN_57638</name>
</gene>
<dbReference type="Proteomes" id="UP000002009">
    <property type="component" value="Chromosome 4"/>
</dbReference>
<sequence>MRREYGALDGDADPPGPSSSSGGGGWPSWWRLRRQRGGALGGFASFFGGTRESVSVANCLMEMQAAVVVSACVATLSAGLFHRDPAVKVDPSLPWSAQGSHAGANSPTFVSLVHVMAHGGYVLAAPVVGVGVELLGFPVVTALAAALCPLVASGYAAVDFTAVSRGLVRARLLAGAWKATHELSTASGNAVAFTPAASAQAFGRQAAVWSVVSVAAPFAISLLVPTLGVPGVFIALSATGFVVFCAATILVLTPWMAAGGDLPPRAPCLNVLSEEEDGDGDERSAPGDERSAPGDGGEGGEGGIVSNEAKKKAAGLSLAAASSRDLSPRSTPTESSWASTCVSMLRDPETRCVIAVSAAMGAAEYSVAGAVMMLLSGVMSFDASGCAMFLALRELPDVAVQLSATAYLRVVSVPGTFAAGLALAAGATAALAALGEVAGEGAPGGVDRRLVFAAGCAHGLGVGAVKVAALPAMSQLVEDRHGGMFGVGLGAQGFAQKLAGGAVGMVGLAVLIEVAGFTKALATFAAALAVSACGAWWFARGIALRFEGLEEA</sequence>
<protein>
    <recommendedName>
        <fullName evidence="5">Major facilitator superfamily</fullName>
    </recommendedName>
</protein>
<dbReference type="AlphaFoldDB" id="C1E3D0"/>
<dbReference type="GeneID" id="8242939"/>
<feature type="transmembrane region" description="Helical" evidence="2">
    <location>
        <begin position="450"/>
        <end position="474"/>
    </location>
</feature>
<dbReference type="KEGG" id="mis:MICPUN_57638"/>
<evidence type="ECO:0000256" key="1">
    <source>
        <dbReference type="SAM" id="MobiDB-lite"/>
    </source>
</evidence>
<keyword evidence="2" id="KW-1133">Transmembrane helix</keyword>
<evidence type="ECO:0008006" key="5">
    <source>
        <dbReference type="Google" id="ProtNLM"/>
    </source>
</evidence>
<feature type="transmembrane region" description="Helical" evidence="2">
    <location>
        <begin position="417"/>
        <end position="438"/>
    </location>
</feature>
<feature type="transmembrane region" description="Helical" evidence="2">
    <location>
        <begin position="233"/>
        <end position="255"/>
    </location>
</feature>
<feature type="transmembrane region" description="Helical" evidence="2">
    <location>
        <begin position="521"/>
        <end position="539"/>
    </location>
</feature>
<dbReference type="InParanoid" id="C1E3D0"/>
<dbReference type="EMBL" id="CP001325">
    <property type="protein sequence ID" value="ACO62912.1"/>
    <property type="molecule type" value="Genomic_DNA"/>
</dbReference>
<proteinExistence type="predicted"/>
<dbReference type="RefSeq" id="XP_002501654.1">
    <property type="nucleotide sequence ID" value="XM_002501608.1"/>
</dbReference>
<feature type="transmembrane region" description="Helical" evidence="2">
    <location>
        <begin position="206"/>
        <end position="227"/>
    </location>
</feature>
<evidence type="ECO:0000313" key="3">
    <source>
        <dbReference type="EMBL" id="ACO62912.1"/>
    </source>
</evidence>
<feature type="region of interest" description="Disordered" evidence="1">
    <location>
        <begin position="1"/>
        <end position="27"/>
    </location>
</feature>
<dbReference type="InterPro" id="IPR036259">
    <property type="entry name" value="MFS_trans_sf"/>
</dbReference>
<keyword evidence="2" id="KW-0472">Membrane</keyword>
<evidence type="ECO:0000256" key="2">
    <source>
        <dbReference type="SAM" id="Phobius"/>
    </source>
</evidence>
<keyword evidence="4" id="KW-1185">Reference proteome</keyword>
<accession>C1E3D0</accession>
<feature type="region of interest" description="Disordered" evidence="1">
    <location>
        <begin position="268"/>
        <end position="305"/>
    </location>
</feature>
<name>C1E3D0_MICCC</name>
<evidence type="ECO:0000313" key="4">
    <source>
        <dbReference type="Proteomes" id="UP000002009"/>
    </source>
</evidence>
<feature type="compositionally biased region" description="Gly residues" evidence="1">
    <location>
        <begin position="294"/>
        <end position="303"/>
    </location>
</feature>
<keyword evidence="2" id="KW-0812">Transmembrane</keyword>
<feature type="transmembrane region" description="Helical" evidence="2">
    <location>
        <begin position="352"/>
        <end position="375"/>
    </location>
</feature>
<feature type="transmembrane region" description="Helical" evidence="2">
    <location>
        <begin position="494"/>
        <end position="514"/>
    </location>
</feature>
<reference evidence="3 4" key="1">
    <citation type="journal article" date="2009" name="Science">
        <title>Green evolution and dynamic adaptations revealed by genomes of the marine picoeukaryotes Micromonas.</title>
        <authorList>
            <person name="Worden A.Z."/>
            <person name="Lee J.H."/>
            <person name="Mock T."/>
            <person name="Rouze P."/>
            <person name="Simmons M.P."/>
            <person name="Aerts A.L."/>
            <person name="Allen A.E."/>
            <person name="Cuvelier M.L."/>
            <person name="Derelle E."/>
            <person name="Everett M.V."/>
            <person name="Foulon E."/>
            <person name="Grimwood J."/>
            <person name="Gundlach H."/>
            <person name="Henrissat B."/>
            <person name="Napoli C."/>
            <person name="McDonald S.M."/>
            <person name="Parker M.S."/>
            <person name="Rombauts S."/>
            <person name="Salamov A."/>
            <person name="Von Dassow P."/>
            <person name="Badger J.H."/>
            <person name="Coutinho P.M."/>
            <person name="Demir E."/>
            <person name="Dubchak I."/>
            <person name="Gentemann C."/>
            <person name="Eikrem W."/>
            <person name="Gready J.E."/>
            <person name="John U."/>
            <person name="Lanier W."/>
            <person name="Lindquist E.A."/>
            <person name="Lucas S."/>
            <person name="Mayer K.F."/>
            <person name="Moreau H."/>
            <person name="Not F."/>
            <person name="Otillar R."/>
            <person name="Panaud O."/>
            <person name="Pangilinan J."/>
            <person name="Paulsen I."/>
            <person name="Piegu B."/>
            <person name="Poliakov A."/>
            <person name="Robbens S."/>
            <person name="Schmutz J."/>
            <person name="Toulza E."/>
            <person name="Wyss T."/>
            <person name="Zelensky A."/>
            <person name="Zhou K."/>
            <person name="Armbrust E.V."/>
            <person name="Bhattacharya D."/>
            <person name="Goodenough U.W."/>
            <person name="Van de Peer Y."/>
            <person name="Grigoriev I.V."/>
        </authorList>
    </citation>
    <scope>NUCLEOTIDE SEQUENCE [LARGE SCALE GENOMIC DNA]</scope>
    <source>
        <strain evidence="4">RCC299 / NOUM17</strain>
    </source>
</reference>
<dbReference type="SUPFAM" id="SSF103473">
    <property type="entry name" value="MFS general substrate transporter"/>
    <property type="match status" value="1"/>
</dbReference>
<organism evidence="3 4">
    <name type="scientific">Micromonas commoda (strain RCC299 / NOUM17 / CCMP2709)</name>
    <name type="common">Picoplanktonic green alga</name>
    <dbReference type="NCBI Taxonomy" id="296587"/>
    <lineage>
        <taxon>Eukaryota</taxon>
        <taxon>Viridiplantae</taxon>
        <taxon>Chlorophyta</taxon>
        <taxon>Mamiellophyceae</taxon>
        <taxon>Mamiellales</taxon>
        <taxon>Mamiellaceae</taxon>
        <taxon>Micromonas</taxon>
    </lineage>
</organism>
<feature type="compositionally biased region" description="Basic and acidic residues" evidence="1">
    <location>
        <begin position="281"/>
        <end position="292"/>
    </location>
</feature>